<evidence type="ECO:0000313" key="4">
    <source>
        <dbReference type="WBParaSite" id="PSAMB.scaffold427size51672.g5834.t1"/>
    </source>
</evidence>
<feature type="region of interest" description="Disordered" evidence="1">
    <location>
        <begin position="1"/>
        <end position="24"/>
    </location>
</feature>
<feature type="compositionally biased region" description="Basic residues" evidence="1">
    <location>
        <begin position="140"/>
        <end position="152"/>
    </location>
</feature>
<dbReference type="InterPro" id="IPR000467">
    <property type="entry name" value="G_patch_dom"/>
</dbReference>
<keyword evidence="3" id="KW-1185">Reference proteome</keyword>
<proteinExistence type="predicted"/>
<reference evidence="4" key="1">
    <citation type="submission" date="2022-11" db="UniProtKB">
        <authorList>
            <consortium name="WormBaseParasite"/>
        </authorList>
    </citation>
    <scope>IDENTIFICATION</scope>
</reference>
<sequence length="232" mass="26067">MSILAAPRKKQRIGIDPQNKNWKNDTEKFGQKMMEKMGWSEGKGLGAKEQGVTDAIKLKANWDAKGLGCDHKYDETWIAHHDDFADLLAQLNANKETTTGDGTEKDKRKKTEKDKQKSAEEDDSEVPEAASDKSLEQKSRKSKARIHYHKFTRGKDLARYSSEDKSSVLGGKNHKRKAEQLELAPSFSETDSGEKVESQVQTTTSTLSVSDYFAMKMKKLKKSIPEPALDES</sequence>
<dbReference type="GO" id="GO:0010521">
    <property type="term" value="F:telomerase inhibitor activity"/>
    <property type="evidence" value="ECO:0007669"/>
    <property type="project" value="TreeGrafter"/>
</dbReference>
<feature type="compositionally biased region" description="Basic and acidic residues" evidence="1">
    <location>
        <begin position="130"/>
        <end position="139"/>
    </location>
</feature>
<organism evidence="3 4">
    <name type="scientific">Plectus sambesii</name>
    <dbReference type="NCBI Taxonomy" id="2011161"/>
    <lineage>
        <taxon>Eukaryota</taxon>
        <taxon>Metazoa</taxon>
        <taxon>Ecdysozoa</taxon>
        <taxon>Nematoda</taxon>
        <taxon>Chromadorea</taxon>
        <taxon>Plectida</taxon>
        <taxon>Plectina</taxon>
        <taxon>Plectoidea</taxon>
        <taxon>Plectidae</taxon>
        <taxon>Plectus</taxon>
    </lineage>
</organism>
<dbReference type="AlphaFoldDB" id="A0A914WJ82"/>
<dbReference type="GO" id="GO:0003676">
    <property type="term" value="F:nucleic acid binding"/>
    <property type="evidence" value="ECO:0007669"/>
    <property type="project" value="InterPro"/>
</dbReference>
<accession>A0A914WJ82</accession>
<protein>
    <submittedName>
        <fullName evidence="4">G-patch domain-containing protein</fullName>
    </submittedName>
</protein>
<dbReference type="InterPro" id="IPR050656">
    <property type="entry name" value="PINX1"/>
</dbReference>
<dbReference type="Proteomes" id="UP000887566">
    <property type="component" value="Unplaced"/>
</dbReference>
<name>A0A914WJ82_9BILA</name>
<dbReference type="SMART" id="SM00443">
    <property type="entry name" value="G_patch"/>
    <property type="match status" value="1"/>
</dbReference>
<dbReference type="PROSITE" id="PS50174">
    <property type="entry name" value="G_PATCH"/>
    <property type="match status" value="1"/>
</dbReference>
<evidence type="ECO:0000259" key="2">
    <source>
        <dbReference type="PROSITE" id="PS50174"/>
    </source>
</evidence>
<feature type="region of interest" description="Disordered" evidence="1">
    <location>
        <begin position="93"/>
        <end position="205"/>
    </location>
</feature>
<dbReference type="WBParaSite" id="PSAMB.scaffold427size51672.g5834.t1">
    <property type="protein sequence ID" value="PSAMB.scaffold427size51672.g5834.t1"/>
    <property type="gene ID" value="PSAMB.scaffold427size51672.g5834"/>
</dbReference>
<dbReference type="PANTHER" id="PTHR23149">
    <property type="entry name" value="G PATCH DOMAIN CONTAINING PROTEIN"/>
    <property type="match status" value="1"/>
</dbReference>
<evidence type="ECO:0000256" key="1">
    <source>
        <dbReference type="SAM" id="MobiDB-lite"/>
    </source>
</evidence>
<feature type="domain" description="G-patch" evidence="2">
    <location>
        <begin position="26"/>
        <end position="72"/>
    </location>
</feature>
<feature type="compositionally biased region" description="Basic and acidic residues" evidence="1">
    <location>
        <begin position="102"/>
        <end position="119"/>
    </location>
</feature>
<evidence type="ECO:0000313" key="3">
    <source>
        <dbReference type="Proteomes" id="UP000887566"/>
    </source>
</evidence>
<dbReference type="GO" id="GO:0005730">
    <property type="term" value="C:nucleolus"/>
    <property type="evidence" value="ECO:0007669"/>
    <property type="project" value="TreeGrafter"/>
</dbReference>
<feature type="compositionally biased region" description="Basic and acidic residues" evidence="1">
    <location>
        <begin position="153"/>
        <end position="166"/>
    </location>
</feature>
<dbReference type="Pfam" id="PF01585">
    <property type="entry name" value="G-patch"/>
    <property type="match status" value="1"/>
</dbReference>
<dbReference type="PANTHER" id="PTHR23149:SF27">
    <property type="entry name" value="PIN2_TERF1-INTERACTING TELOMERASE INHIBITOR 1"/>
    <property type="match status" value="1"/>
</dbReference>